<keyword evidence="5" id="KW-1185">Reference proteome</keyword>
<comment type="caution">
    <text evidence="4">The sequence shown here is derived from an EMBL/GenBank/DDBJ whole genome shotgun (WGS) entry which is preliminary data.</text>
</comment>
<dbReference type="InterPro" id="IPR016491">
    <property type="entry name" value="Septin"/>
</dbReference>
<name>A0ABQ7I0G5_9MICR</name>
<dbReference type="PIRSF" id="PIRSF006698">
    <property type="entry name" value="Septin"/>
    <property type="match status" value="1"/>
</dbReference>
<dbReference type="Proteomes" id="UP001516464">
    <property type="component" value="Unassembled WGS sequence"/>
</dbReference>
<organism evidence="4 5">
    <name type="scientific">Astathelohania contejeani</name>
    <dbReference type="NCBI Taxonomy" id="164912"/>
    <lineage>
        <taxon>Eukaryota</taxon>
        <taxon>Fungi</taxon>
        <taxon>Fungi incertae sedis</taxon>
        <taxon>Microsporidia</taxon>
        <taxon>Astathelohaniidae</taxon>
        <taxon>Astathelohania</taxon>
    </lineage>
</organism>
<keyword evidence="4" id="KW-0132">Cell division</keyword>
<sequence>MMMKRRNLSLSIMITGHHGIGKSTFINRLFNRFIIPENSSLVPREDIDIYIIEISCDGIKRKVNIVDTPGLGYRLDDTQIHENIINFIRGQYDLFLAEETKIKRNPEFEDTRVHCLLYFISPSTHGLKLMDNKFLQKVNGLVNIIPIIGKADGLTTNELHIARSKMKSQFTEYGIKICDFMDDQEIYMTTIPPSQINELIPFAVCTGGISSVENKKMERQYEWGVPLTENSTHNDFSILKEILLNGYCEYLIESTVSVFYEKYRTQILTEILPNGEK</sequence>
<dbReference type="InterPro" id="IPR030379">
    <property type="entry name" value="G_SEPTIN_dom"/>
</dbReference>
<evidence type="ECO:0000256" key="1">
    <source>
        <dbReference type="ARBA" id="ARBA00022741"/>
    </source>
</evidence>
<dbReference type="EMBL" id="SBIQ01000043">
    <property type="protein sequence ID" value="KAF7683881.1"/>
    <property type="molecule type" value="Genomic_DNA"/>
</dbReference>
<accession>A0ABQ7I0G5</accession>
<gene>
    <name evidence="4" type="primary">CDC11</name>
    <name evidence="4" type="ORF">TCON_0909</name>
</gene>
<evidence type="ECO:0000256" key="2">
    <source>
        <dbReference type="ARBA" id="ARBA00023134"/>
    </source>
</evidence>
<reference evidence="4 5" key="1">
    <citation type="submission" date="2019-01" db="EMBL/GenBank/DDBJ databases">
        <title>Genomes sequencing and comparative genomics of infectious freshwater microsporidia, Cucumispora dikerogammari and Thelohania contejeani.</title>
        <authorList>
            <person name="Cormier A."/>
            <person name="Giraud I."/>
            <person name="Wattier R."/>
            <person name="Teixeira M."/>
            <person name="Grandjean F."/>
            <person name="Rigaud T."/>
            <person name="Cordaux R."/>
        </authorList>
    </citation>
    <scope>NUCLEOTIDE SEQUENCE [LARGE SCALE GENOMIC DNA]</scope>
    <source>
        <strain evidence="4">T1</strain>
        <tissue evidence="4">Spores</tissue>
    </source>
</reference>
<dbReference type="Gene3D" id="3.40.50.300">
    <property type="entry name" value="P-loop containing nucleotide triphosphate hydrolases"/>
    <property type="match status" value="1"/>
</dbReference>
<evidence type="ECO:0000313" key="4">
    <source>
        <dbReference type="EMBL" id="KAF7683881.1"/>
    </source>
</evidence>
<dbReference type="PANTHER" id="PTHR18884">
    <property type="entry name" value="SEPTIN"/>
    <property type="match status" value="1"/>
</dbReference>
<keyword evidence="4" id="KW-0131">Cell cycle</keyword>
<keyword evidence="1" id="KW-0547">Nucleotide-binding</keyword>
<evidence type="ECO:0000259" key="3">
    <source>
        <dbReference type="PROSITE" id="PS51719"/>
    </source>
</evidence>
<protein>
    <submittedName>
        <fullName evidence="4">Cell division control protein 11</fullName>
    </submittedName>
</protein>
<proteinExistence type="predicted"/>
<dbReference type="PROSITE" id="PS51719">
    <property type="entry name" value="G_SEPTIN"/>
    <property type="match status" value="1"/>
</dbReference>
<evidence type="ECO:0000313" key="5">
    <source>
        <dbReference type="Proteomes" id="UP001516464"/>
    </source>
</evidence>
<dbReference type="Pfam" id="PF00735">
    <property type="entry name" value="Septin"/>
    <property type="match status" value="1"/>
</dbReference>
<dbReference type="InterPro" id="IPR027417">
    <property type="entry name" value="P-loop_NTPase"/>
</dbReference>
<dbReference type="SUPFAM" id="SSF52540">
    <property type="entry name" value="P-loop containing nucleoside triphosphate hydrolases"/>
    <property type="match status" value="1"/>
</dbReference>
<keyword evidence="2" id="KW-0342">GTP-binding</keyword>
<dbReference type="GO" id="GO:0051301">
    <property type="term" value="P:cell division"/>
    <property type="evidence" value="ECO:0007669"/>
    <property type="project" value="UniProtKB-KW"/>
</dbReference>
<feature type="domain" description="Septin-type G" evidence="3">
    <location>
        <begin position="6"/>
        <end position="270"/>
    </location>
</feature>